<dbReference type="CDD" id="cd06433">
    <property type="entry name" value="GT_2_WfgS_like"/>
    <property type="match status" value="1"/>
</dbReference>
<dbReference type="SUPFAM" id="SSF53448">
    <property type="entry name" value="Nucleotide-diphospho-sugar transferases"/>
    <property type="match status" value="1"/>
</dbReference>
<keyword evidence="3" id="KW-1185">Reference proteome</keyword>
<dbReference type="RefSeq" id="WP_012281880.1">
    <property type="nucleotide sequence ID" value="NC_010337.2"/>
</dbReference>
<dbReference type="KEGG" id="hmo:HM1_1228"/>
<dbReference type="InterPro" id="IPR029044">
    <property type="entry name" value="Nucleotide-diphossugar_trans"/>
</dbReference>
<dbReference type="PANTHER" id="PTHR22916">
    <property type="entry name" value="GLYCOSYLTRANSFERASE"/>
    <property type="match status" value="1"/>
</dbReference>
<gene>
    <name evidence="2" type="ORF">HM1_1228</name>
</gene>
<evidence type="ECO:0000313" key="3">
    <source>
        <dbReference type="Proteomes" id="UP000008550"/>
    </source>
</evidence>
<sequence length="368" mass="42161">MVGPLISIVTATYNSEKHLEQTIASILGQTYRHIEYIIVDGGSTDGTLDIVDRYRSRIAKVISEPDRGIYDAFNKGYRASTGDIVYFLNSDDYLEDDNVIEEVASIFHAHPGLSIVYGNVRMHEEGSGFFYYYGKPVTIEDFKQGYMTPHPGFFARRSLFERQGGFSLDYPIAGDFEFVIKCFLSDGDKAYYFDRTIANFRIGGTSSSLKNYWKTRAEGELITKKLFATESKPLSTGEYNFHYYRAWFEALLLQKRSLSSVLRGVRRAAIFGSMKLALFLLEDMRQAGIETVCFLDNDGRRQNHTMRSVPIYGPDWLREQAEQIDAVILSFEGRYDEEVKAQIRSLIGERELLVLSWRELAEMSFDRA</sequence>
<reference evidence="2 3" key="1">
    <citation type="journal article" date="2008" name="J. Bacteriol.">
        <title>The genome of Heliobacterium modesticaldum, a phototrophic representative of the Firmicutes containing the simplest photosynthetic apparatus.</title>
        <authorList>
            <person name="Sattley W.M."/>
            <person name="Madigan M.T."/>
            <person name="Swingley W.D."/>
            <person name="Cheung P.C."/>
            <person name="Clocksin K.M."/>
            <person name="Conrad A.L."/>
            <person name="Dejesa L.C."/>
            <person name="Honchak B.M."/>
            <person name="Jung D.O."/>
            <person name="Karbach L.E."/>
            <person name="Kurdoglu A."/>
            <person name="Lahiri S."/>
            <person name="Mastrian S.D."/>
            <person name="Page L.E."/>
            <person name="Taylor H.L."/>
            <person name="Wang Z.T."/>
            <person name="Raymond J."/>
            <person name="Chen M."/>
            <person name="Blankenship R.E."/>
            <person name="Touchman J.W."/>
        </authorList>
    </citation>
    <scope>NUCLEOTIDE SEQUENCE [LARGE SCALE GENOMIC DNA]</scope>
    <source>
        <strain evidence="3">ATCC 51547 / Ice1</strain>
    </source>
</reference>
<keyword evidence="2" id="KW-0808">Transferase</keyword>
<dbReference type="HOGENOM" id="CLU_025996_21_1_9"/>
<dbReference type="PANTHER" id="PTHR22916:SF3">
    <property type="entry name" value="UDP-GLCNAC:BETAGAL BETA-1,3-N-ACETYLGLUCOSAMINYLTRANSFERASE-LIKE PROTEIN 1"/>
    <property type="match status" value="1"/>
</dbReference>
<dbReference type="GO" id="GO:0016758">
    <property type="term" value="F:hexosyltransferase activity"/>
    <property type="evidence" value="ECO:0007669"/>
    <property type="project" value="UniProtKB-ARBA"/>
</dbReference>
<name>B0TH23_HELMI</name>
<dbReference type="Gene3D" id="3.90.550.10">
    <property type="entry name" value="Spore Coat Polysaccharide Biosynthesis Protein SpsA, Chain A"/>
    <property type="match status" value="1"/>
</dbReference>
<dbReference type="eggNOG" id="COG1216">
    <property type="taxonomic scope" value="Bacteria"/>
</dbReference>
<dbReference type="Pfam" id="PF00535">
    <property type="entry name" value="Glycos_transf_2"/>
    <property type="match status" value="1"/>
</dbReference>
<dbReference type="Gene3D" id="3.40.50.720">
    <property type="entry name" value="NAD(P)-binding Rossmann-like Domain"/>
    <property type="match status" value="1"/>
</dbReference>
<dbReference type="CAZy" id="GT2">
    <property type="family name" value="Glycosyltransferase Family 2"/>
</dbReference>
<dbReference type="OrthoDB" id="396512at2"/>
<evidence type="ECO:0000313" key="2">
    <source>
        <dbReference type="EMBL" id="ABZ83348.1"/>
    </source>
</evidence>
<dbReference type="AlphaFoldDB" id="B0TH23"/>
<dbReference type="Proteomes" id="UP000008550">
    <property type="component" value="Chromosome"/>
</dbReference>
<evidence type="ECO:0000259" key="1">
    <source>
        <dbReference type="Pfam" id="PF00535"/>
    </source>
</evidence>
<dbReference type="STRING" id="498761.HM1_1228"/>
<dbReference type="EMBL" id="CP000930">
    <property type="protein sequence ID" value="ABZ83348.1"/>
    <property type="molecule type" value="Genomic_DNA"/>
</dbReference>
<accession>B0TH23</accession>
<proteinExistence type="predicted"/>
<protein>
    <submittedName>
        <fullName evidence="2">Glycosyl transferase, group 2 family protein, putative</fullName>
    </submittedName>
</protein>
<feature type="domain" description="Glycosyltransferase 2-like" evidence="1">
    <location>
        <begin position="7"/>
        <end position="135"/>
    </location>
</feature>
<organism evidence="2 3">
    <name type="scientific">Heliobacterium modesticaldum (strain ATCC 51547 / Ice1)</name>
    <dbReference type="NCBI Taxonomy" id="498761"/>
    <lineage>
        <taxon>Bacteria</taxon>
        <taxon>Bacillati</taxon>
        <taxon>Bacillota</taxon>
        <taxon>Clostridia</taxon>
        <taxon>Eubacteriales</taxon>
        <taxon>Heliobacteriaceae</taxon>
        <taxon>Heliomicrobium</taxon>
    </lineage>
</organism>
<dbReference type="InterPro" id="IPR001173">
    <property type="entry name" value="Glyco_trans_2-like"/>
</dbReference>